<evidence type="ECO:0000256" key="4">
    <source>
        <dbReference type="ARBA" id="ARBA00023136"/>
    </source>
</evidence>
<dbReference type="GO" id="GO:0016020">
    <property type="term" value="C:membrane"/>
    <property type="evidence" value="ECO:0007669"/>
    <property type="project" value="UniProtKB-SubCell"/>
</dbReference>
<feature type="transmembrane region" description="Helical" evidence="5">
    <location>
        <begin position="163"/>
        <end position="181"/>
    </location>
</feature>
<dbReference type="EMBL" id="VCAU01000037">
    <property type="protein sequence ID" value="KAF9889353.1"/>
    <property type="molecule type" value="Genomic_DNA"/>
</dbReference>
<feature type="transmembrane region" description="Helical" evidence="5">
    <location>
        <begin position="20"/>
        <end position="37"/>
    </location>
</feature>
<comment type="subcellular location">
    <subcellularLocation>
        <location evidence="1">Membrane</location>
        <topology evidence="1">Multi-pass membrane protein</topology>
    </subcellularLocation>
</comment>
<gene>
    <name evidence="6" type="ORF">FE257_007463</name>
</gene>
<feature type="transmembrane region" description="Helical" evidence="5">
    <location>
        <begin position="243"/>
        <end position="262"/>
    </location>
</feature>
<keyword evidence="4 5" id="KW-0472">Membrane</keyword>
<dbReference type="AlphaFoldDB" id="A0AAD4CPC4"/>
<feature type="transmembrane region" description="Helical" evidence="5">
    <location>
        <begin position="49"/>
        <end position="68"/>
    </location>
</feature>
<reference evidence="6" key="2">
    <citation type="submission" date="2020-02" db="EMBL/GenBank/DDBJ databases">
        <authorList>
            <person name="Gilchrist C.L.M."/>
            <person name="Chooi Y.-H."/>
        </authorList>
    </citation>
    <scope>NUCLEOTIDE SEQUENCE</scope>
    <source>
        <strain evidence="6">MST-FP2251</strain>
    </source>
</reference>
<dbReference type="PANTHER" id="PTHR31465:SF13">
    <property type="entry name" value="RTA1 DOMAIN PROTEIN-RELATED"/>
    <property type="match status" value="1"/>
</dbReference>
<feature type="transmembrane region" description="Helical" evidence="5">
    <location>
        <begin position="123"/>
        <end position="143"/>
    </location>
</feature>
<evidence type="ECO:0008006" key="8">
    <source>
        <dbReference type="Google" id="ProtNLM"/>
    </source>
</evidence>
<dbReference type="Proteomes" id="UP001194746">
    <property type="component" value="Unassembled WGS sequence"/>
</dbReference>
<protein>
    <recommendedName>
        <fullName evidence="8">RTA1 domain protein</fullName>
    </recommendedName>
</protein>
<keyword evidence="3 5" id="KW-1133">Transmembrane helix</keyword>
<dbReference type="Pfam" id="PF04479">
    <property type="entry name" value="RTA1"/>
    <property type="match status" value="1"/>
</dbReference>
<keyword evidence="2 5" id="KW-0812">Transmembrane</keyword>
<evidence type="ECO:0000256" key="1">
    <source>
        <dbReference type="ARBA" id="ARBA00004141"/>
    </source>
</evidence>
<keyword evidence="7" id="KW-1185">Reference proteome</keyword>
<organism evidence="6 7">
    <name type="scientific">Aspergillus nanangensis</name>
    <dbReference type="NCBI Taxonomy" id="2582783"/>
    <lineage>
        <taxon>Eukaryota</taxon>
        <taxon>Fungi</taxon>
        <taxon>Dikarya</taxon>
        <taxon>Ascomycota</taxon>
        <taxon>Pezizomycotina</taxon>
        <taxon>Eurotiomycetes</taxon>
        <taxon>Eurotiomycetidae</taxon>
        <taxon>Eurotiales</taxon>
        <taxon>Aspergillaceae</taxon>
        <taxon>Aspergillus</taxon>
        <taxon>Aspergillus subgen. Circumdati</taxon>
    </lineage>
</organism>
<accession>A0AAD4CPC4</accession>
<name>A0AAD4CPC4_ASPNN</name>
<dbReference type="PANTHER" id="PTHR31465">
    <property type="entry name" value="PROTEIN RTA1-RELATED"/>
    <property type="match status" value="1"/>
</dbReference>
<sequence>MSDSSNENLHLFLYDPNIPAAIVCCAAFGISASLHLWACRYYKCFKLMWLHIFCTLMFTAGFALRAYLSFHHDWNQLNLNLYIASTSLIYMAPPLLELANYHILGRVLYYVPYFSPIHPGRSLTTFGFLSAIVEALNAIGVSYTANRSLPEDRIKLGHILMKASLICQIAIIALFCVFAIIFHRRCATGGIISRRVSTPLFALYASSVLILARCIYRIVEHFTISSLESDPNADISPLLRHEWYFYVFEAAFMLVNSFLWNWKHPRRYLPESSKTYLAQDGITEVEGPGWKDNRPFVATLLDPFGWFDSKGKHETPFWEKNGYMSVQNTAGDDPEQVPLR</sequence>
<evidence type="ECO:0000256" key="2">
    <source>
        <dbReference type="ARBA" id="ARBA00022692"/>
    </source>
</evidence>
<evidence type="ECO:0000256" key="5">
    <source>
        <dbReference type="SAM" id="Phobius"/>
    </source>
</evidence>
<evidence type="ECO:0000313" key="7">
    <source>
        <dbReference type="Proteomes" id="UP001194746"/>
    </source>
</evidence>
<evidence type="ECO:0000313" key="6">
    <source>
        <dbReference type="EMBL" id="KAF9889353.1"/>
    </source>
</evidence>
<evidence type="ECO:0000256" key="3">
    <source>
        <dbReference type="ARBA" id="ARBA00022989"/>
    </source>
</evidence>
<proteinExistence type="predicted"/>
<feature type="transmembrane region" description="Helical" evidence="5">
    <location>
        <begin position="201"/>
        <end position="219"/>
    </location>
</feature>
<feature type="transmembrane region" description="Helical" evidence="5">
    <location>
        <begin position="88"/>
        <end position="111"/>
    </location>
</feature>
<comment type="caution">
    <text evidence="6">The sequence shown here is derived from an EMBL/GenBank/DDBJ whole genome shotgun (WGS) entry which is preliminary data.</text>
</comment>
<reference evidence="6" key="1">
    <citation type="journal article" date="2019" name="Beilstein J. Org. Chem.">
        <title>Nanangenines: drimane sesquiterpenoids as the dominant metabolite cohort of a novel Australian fungus, Aspergillus nanangensis.</title>
        <authorList>
            <person name="Lacey H.J."/>
            <person name="Gilchrist C.L.M."/>
            <person name="Crombie A."/>
            <person name="Kalaitzis J.A."/>
            <person name="Vuong D."/>
            <person name="Rutledge P.J."/>
            <person name="Turner P."/>
            <person name="Pitt J.I."/>
            <person name="Lacey E."/>
            <person name="Chooi Y.H."/>
            <person name="Piggott A.M."/>
        </authorList>
    </citation>
    <scope>NUCLEOTIDE SEQUENCE</scope>
    <source>
        <strain evidence="6">MST-FP2251</strain>
    </source>
</reference>
<dbReference type="InterPro" id="IPR007568">
    <property type="entry name" value="RTA1"/>
</dbReference>